<keyword evidence="3" id="KW-1185">Reference proteome</keyword>
<protein>
    <submittedName>
        <fullName evidence="2">Antitoxin CcdA</fullName>
    </submittedName>
</protein>
<dbReference type="Pfam" id="PF07362">
    <property type="entry name" value="CcdA"/>
    <property type="match status" value="1"/>
</dbReference>
<sequence length="82" mass="9256">MGKAELRLEIDQALLDEARALNIDVEALTVESLRSVLDHKRAGVVPDPDKARQWASENAEAIALHRDRIDRHGVFGEDVRTW</sequence>
<dbReference type="AlphaFoldDB" id="A0A7W9E5M6"/>
<accession>A0A7W9E5M6</accession>
<organism evidence="2 3">
    <name type="scientific">Brevundimonas halotolerans</name>
    <dbReference type="NCBI Taxonomy" id="69670"/>
    <lineage>
        <taxon>Bacteria</taxon>
        <taxon>Pseudomonadati</taxon>
        <taxon>Pseudomonadota</taxon>
        <taxon>Alphaproteobacteria</taxon>
        <taxon>Caulobacterales</taxon>
        <taxon>Caulobacteraceae</taxon>
        <taxon>Brevundimonas</taxon>
    </lineage>
</organism>
<evidence type="ECO:0000256" key="1">
    <source>
        <dbReference type="ARBA" id="ARBA00022649"/>
    </source>
</evidence>
<dbReference type="EMBL" id="JACIJB010000001">
    <property type="protein sequence ID" value="MBB5659512.1"/>
    <property type="molecule type" value="Genomic_DNA"/>
</dbReference>
<gene>
    <name evidence="2" type="ORF">FHS65_000230</name>
</gene>
<evidence type="ECO:0000313" key="3">
    <source>
        <dbReference type="Proteomes" id="UP000548978"/>
    </source>
</evidence>
<evidence type="ECO:0000313" key="2">
    <source>
        <dbReference type="EMBL" id="MBB5659512.1"/>
    </source>
</evidence>
<dbReference type="Proteomes" id="UP000548978">
    <property type="component" value="Unassembled WGS sequence"/>
</dbReference>
<dbReference type="InterPro" id="IPR009956">
    <property type="entry name" value="Post-segregation_anti-tox_CcdA"/>
</dbReference>
<comment type="caution">
    <text evidence="2">The sequence shown here is derived from an EMBL/GenBank/DDBJ whole genome shotgun (WGS) entry which is preliminary data.</text>
</comment>
<name>A0A7W9E5M6_9CAUL</name>
<dbReference type="OrthoDB" id="7191115at2"/>
<dbReference type="RefSeq" id="WP_123286510.1">
    <property type="nucleotide sequence ID" value="NZ_JACIJB010000001.1"/>
</dbReference>
<reference evidence="2 3" key="1">
    <citation type="submission" date="2020-08" db="EMBL/GenBank/DDBJ databases">
        <title>Genomic Encyclopedia of Type Strains, Phase IV (KMG-IV): sequencing the most valuable type-strain genomes for metagenomic binning, comparative biology and taxonomic classification.</title>
        <authorList>
            <person name="Goeker M."/>
        </authorList>
    </citation>
    <scope>NUCLEOTIDE SEQUENCE [LARGE SCALE GENOMIC DNA]</scope>
    <source>
        <strain evidence="2 3">DSM 24448</strain>
    </source>
</reference>
<keyword evidence="1" id="KW-1277">Toxin-antitoxin system</keyword>
<proteinExistence type="predicted"/>